<evidence type="ECO:0000313" key="5">
    <source>
        <dbReference type="EMBL" id="GCF92476.1"/>
    </source>
</evidence>
<comment type="similarity">
    <text evidence="1">Belongs to the DnaB/DnaD family.</text>
</comment>
<sequence length="305" mass="35045">MNNYFPHDSNSRNSDKLLPVRMKYGAEGYGIYFMILERLRDEKNYMSVKDYNMLAFDLRVDAGKVKSIVEDFGLFAFTEDGECFYSEGFNKRMAFKDEKSKKKSEAGKKGAAKRWQNHGTANSKPMAVPSVSDSKESKVKETKVNQSKTDSESSNTKHSEEGAVCYWLNQVNPAEAPKIIQDIQYWVSDFNGQDEIVILAIDDMLENGVRSYKYLDKVLKSWEEAKLDTPEKVAKHLAGHYNRSVRNQKQSGRWTPRLLFDYWWAEKMSGKPSVDAIVEKYSLSSNEREILINEVRKRGYGDAIS</sequence>
<organism evidence="5 6">
    <name type="scientific">Enterococcus florum</name>
    <dbReference type="NCBI Taxonomy" id="2480627"/>
    <lineage>
        <taxon>Bacteria</taxon>
        <taxon>Bacillati</taxon>
        <taxon>Bacillota</taxon>
        <taxon>Bacilli</taxon>
        <taxon>Lactobacillales</taxon>
        <taxon>Enterococcaceae</taxon>
        <taxon>Enterococcus</taxon>
    </lineage>
</organism>
<feature type="compositionally biased region" description="Basic and acidic residues" evidence="2">
    <location>
        <begin position="133"/>
        <end position="157"/>
    </location>
</feature>
<dbReference type="Proteomes" id="UP000290567">
    <property type="component" value="Unassembled WGS sequence"/>
</dbReference>
<proteinExistence type="inferred from homology"/>
<feature type="region of interest" description="Disordered" evidence="2">
    <location>
        <begin position="96"/>
        <end position="157"/>
    </location>
</feature>
<evidence type="ECO:0000313" key="6">
    <source>
        <dbReference type="Proteomes" id="UP000290567"/>
    </source>
</evidence>
<feature type="compositionally biased region" description="Basic and acidic residues" evidence="2">
    <location>
        <begin position="96"/>
        <end position="108"/>
    </location>
</feature>
<dbReference type="InterPro" id="IPR034829">
    <property type="entry name" value="DnaD-like_sf"/>
</dbReference>
<evidence type="ECO:0000256" key="1">
    <source>
        <dbReference type="ARBA" id="ARBA00093462"/>
    </source>
</evidence>
<accession>A0A4P5P4W8</accession>
<dbReference type="Gene3D" id="1.10.10.630">
    <property type="entry name" value="DnaD domain-like"/>
    <property type="match status" value="1"/>
</dbReference>
<evidence type="ECO:0000256" key="2">
    <source>
        <dbReference type="SAM" id="MobiDB-lite"/>
    </source>
</evidence>
<evidence type="ECO:0000259" key="3">
    <source>
        <dbReference type="Pfam" id="PF07261"/>
    </source>
</evidence>
<dbReference type="EMBL" id="BJCC01000003">
    <property type="protein sequence ID" value="GCF92476.1"/>
    <property type="molecule type" value="Genomic_DNA"/>
</dbReference>
<feature type="domain" description="DnaB/C C-terminal" evidence="3">
    <location>
        <begin position="176"/>
        <end position="236"/>
    </location>
</feature>
<evidence type="ECO:0008006" key="7">
    <source>
        <dbReference type="Google" id="ProtNLM"/>
    </source>
</evidence>
<dbReference type="InterPro" id="IPR025400">
    <property type="entry name" value="Lin1244/Lin1753-like_N"/>
</dbReference>
<dbReference type="Pfam" id="PF14297">
    <property type="entry name" value="Lin1244_N"/>
    <property type="match status" value="1"/>
</dbReference>
<dbReference type="RefSeq" id="WP_146620987.1">
    <property type="nucleotide sequence ID" value="NZ_BJCC01000003.1"/>
</dbReference>
<dbReference type="Pfam" id="PF07261">
    <property type="entry name" value="DnaB_2"/>
    <property type="match status" value="1"/>
</dbReference>
<evidence type="ECO:0000259" key="4">
    <source>
        <dbReference type="Pfam" id="PF14297"/>
    </source>
</evidence>
<protein>
    <recommendedName>
        <fullName evidence="7">DnaD domain-containing protein</fullName>
    </recommendedName>
</protein>
<dbReference type="OrthoDB" id="1047417at2"/>
<name>A0A4P5P4W8_9ENTE</name>
<dbReference type="AlphaFoldDB" id="A0A4P5P4W8"/>
<gene>
    <name evidence="5" type="ORF">NRIC_03670</name>
</gene>
<dbReference type="SUPFAM" id="SSF158499">
    <property type="entry name" value="DnaD domain-like"/>
    <property type="match status" value="1"/>
</dbReference>
<feature type="domain" description="Lin1244/Lin1753-like N-terminal" evidence="4">
    <location>
        <begin position="4"/>
        <end position="88"/>
    </location>
</feature>
<dbReference type="NCBIfam" id="TIGR01446">
    <property type="entry name" value="DnaD_dom"/>
    <property type="match status" value="1"/>
</dbReference>
<keyword evidence="6" id="KW-1185">Reference proteome</keyword>
<dbReference type="InterPro" id="IPR006343">
    <property type="entry name" value="DnaB/C_C"/>
</dbReference>
<reference evidence="6" key="1">
    <citation type="submission" date="2019-02" db="EMBL/GenBank/DDBJ databases">
        <title>Draft genome sequence of Enterococcus sp. Gos25-1.</title>
        <authorList>
            <person name="Tanaka N."/>
            <person name="Shiwa Y."/>
            <person name="Fujita N."/>
        </authorList>
    </citation>
    <scope>NUCLEOTIDE SEQUENCE [LARGE SCALE GENOMIC DNA]</scope>
    <source>
        <strain evidence="6">Gos25-1</strain>
    </source>
</reference>
<comment type="caution">
    <text evidence="5">The sequence shown here is derived from an EMBL/GenBank/DDBJ whole genome shotgun (WGS) entry which is preliminary data.</text>
</comment>